<evidence type="ECO:0000313" key="3">
    <source>
        <dbReference type="Proteomes" id="UP000441585"/>
    </source>
</evidence>
<dbReference type="Proteomes" id="UP000441585">
    <property type="component" value="Unassembled WGS sequence"/>
</dbReference>
<evidence type="ECO:0000256" key="1">
    <source>
        <dbReference type="PROSITE-ProRule" id="PRU00510"/>
    </source>
</evidence>
<dbReference type="PANTHER" id="PTHR33823:SF5">
    <property type="entry name" value="DNAK SUPPRESSOR PROTEIN"/>
    <property type="match status" value="1"/>
</dbReference>
<protein>
    <submittedName>
        <fullName evidence="2">TraR/DksA family transcriptional regulator</fullName>
    </submittedName>
</protein>
<comment type="caution">
    <text evidence="1">Lacks conserved residue(s) required for the propagation of feature annotation.</text>
</comment>
<gene>
    <name evidence="2" type="ORF">GJU41_06345</name>
</gene>
<accession>A0A6I2M9H1</accession>
<dbReference type="AlphaFoldDB" id="A0A6I2M9H1"/>
<evidence type="ECO:0000313" key="2">
    <source>
        <dbReference type="EMBL" id="MRX53586.1"/>
    </source>
</evidence>
<dbReference type="RefSeq" id="WP_070879101.1">
    <property type="nucleotide sequence ID" value="NZ_CAJFZX010000003.1"/>
</dbReference>
<dbReference type="EMBL" id="WKKF01000001">
    <property type="protein sequence ID" value="MRX53586.1"/>
    <property type="molecule type" value="Genomic_DNA"/>
</dbReference>
<dbReference type="PANTHER" id="PTHR33823">
    <property type="entry name" value="RNA POLYMERASE-BINDING TRANSCRIPTION FACTOR DKSA-RELATED"/>
    <property type="match status" value="1"/>
</dbReference>
<name>A0A6I2M9H1_9BACI</name>
<comment type="caution">
    <text evidence="2">The sequence shown here is derived from an EMBL/GenBank/DDBJ whole genome shotgun (WGS) entry which is preliminary data.</text>
</comment>
<keyword evidence="3" id="KW-1185">Reference proteome</keyword>
<dbReference type="PROSITE" id="PS51128">
    <property type="entry name" value="ZF_DKSA_2"/>
    <property type="match status" value="1"/>
</dbReference>
<dbReference type="Gene3D" id="1.20.120.910">
    <property type="entry name" value="DksA, coiled-coil domain"/>
    <property type="match status" value="1"/>
</dbReference>
<organism evidence="2 3">
    <name type="scientific">Metabacillus idriensis</name>
    <dbReference type="NCBI Taxonomy" id="324768"/>
    <lineage>
        <taxon>Bacteria</taxon>
        <taxon>Bacillati</taxon>
        <taxon>Bacillota</taxon>
        <taxon>Bacilli</taxon>
        <taxon>Bacillales</taxon>
        <taxon>Bacillaceae</taxon>
        <taxon>Metabacillus</taxon>
    </lineage>
</organism>
<proteinExistence type="predicted"/>
<sequence>MSLDAIWYELQIMQQELKTRLFDHCLFEVDMNEQNLLYPFKEKTIMIHVKEELNDVERALQKIENGTFGICEETGIPISLDKLAIIPTARTIHDFAFQELYERKSLPHLYLNQQSHYEVGEYH</sequence>
<reference evidence="2 3" key="1">
    <citation type="submission" date="2019-11" db="EMBL/GenBank/DDBJ databases">
        <title>Bacillus idriensis genome.</title>
        <authorList>
            <person name="Konopka E.N."/>
            <person name="Newman J.D."/>
        </authorList>
    </citation>
    <scope>NUCLEOTIDE SEQUENCE [LARGE SCALE GENOMIC DNA]</scope>
    <source>
        <strain evidence="2 3">DSM 19097</strain>
    </source>
</reference>